<keyword evidence="5 11" id="KW-0812">Transmembrane</keyword>
<evidence type="ECO:0000256" key="8">
    <source>
        <dbReference type="ARBA" id="ARBA00023136"/>
    </source>
</evidence>
<keyword evidence="7 11" id="KW-1133">Transmembrane helix</keyword>
<evidence type="ECO:0000313" key="13">
    <source>
        <dbReference type="Proteomes" id="UP000061839"/>
    </source>
</evidence>
<comment type="subcellular location">
    <subcellularLocation>
        <location evidence="2">Cell membrane</location>
        <topology evidence="2">Multi-pass membrane protein</topology>
    </subcellularLocation>
</comment>
<dbReference type="HOGENOM" id="CLU_145919_0_0_11"/>
<dbReference type="EC" id="7.1.1.9" evidence="10"/>
<feature type="transmembrane region" description="Helical" evidence="11">
    <location>
        <begin position="7"/>
        <end position="25"/>
    </location>
</feature>
<feature type="transmembrane region" description="Helical" evidence="11">
    <location>
        <begin position="31"/>
        <end position="53"/>
    </location>
</feature>
<evidence type="ECO:0000256" key="11">
    <source>
        <dbReference type="SAM" id="Phobius"/>
    </source>
</evidence>
<dbReference type="AlphaFoldDB" id="A0A0D4BX73"/>
<evidence type="ECO:0000256" key="6">
    <source>
        <dbReference type="ARBA" id="ARBA00022967"/>
    </source>
</evidence>
<dbReference type="RefSeq" id="WP_045074073.1">
    <property type="nucleotide sequence ID" value="NZ_CP011005.1"/>
</dbReference>
<evidence type="ECO:0000256" key="5">
    <source>
        <dbReference type="ARBA" id="ARBA00022692"/>
    </source>
</evidence>
<dbReference type="GO" id="GO:0004129">
    <property type="term" value="F:cytochrome-c oxidase activity"/>
    <property type="evidence" value="ECO:0007669"/>
    <property type="project" value="UniProtKB-EC"/>
</dbReference>
<dbReference type="PIRSF" id="PIRSF017385">
    <property type="entry name" value="CtaF"/>
    <property type="match status" value="1"/>
</dbReference>
<dbReference type="InterPro" id="IPR021050">
    <property type="entry name" value="Cyt_c_oxidase_su4_actinobac"/>
</dbReference>
<dbReference type="PATRIC" id="fig|1618207.4.peg.1017"/>
<dbReference type="Pfam" id="PF12270">
    <property type="entry name" value="Cyt_c_ox_IV"/>
    <property type="match status" value="1"/>
</dbReference>
<keyword evidence="13" id="KW-1185">Reference proteome</keyword>
<evidence type="ECO:0000256" key="4">
    <source>
        <dbReference type="ARBA" id="ARBA00022475"/>
    </source>
</evidence>
<name>A0A0D4BX73_9MICC</name>
<evidence type="ECO:0000256" key="3">
    <source>
        <dbReference type="ARBA" id="ARBA00006870"/>
    </source>
</evidence>
<dbReference type="KEGG" id="ari:UM93_04995"/>
<dbReference type="GO" id="GO:0005886">
    <property type="term" value="C:plasma membrane"/>
    <property type="evidence" value="ECO:0007669"/>
    <property type="project" value="UniProtKB-SubCell"/>
</dbReference>
<dbReference type="EMBL" id="CP011005">
    <property type="protein sequence ID" value="AJT41032.1"/>
    <property type="molecule type" value="Genomic_DNA"/>
</dbReference>
<reference evidence="12 13" key="1">
    <citation type="journal article" date="2015" name="Genome Announc.">
        <title>Complete Genome Sequencing of Protease-Producing Novel Arthrobacter sp. Strain IHBB 11108 Using PacBio Single-Molecule Real-Time Sequencing Technology.</title>
        <authorList>
            <person name="Kiran S."/>
            <person name="Swarnkar M.K."/>
            <person name="Pal M."/>
            <person name="Thakur R."/>
            <person name="Tewari R."/>
            <person name="Singh A.K."/>
            <person name="Gulati A."/>
        </authorList>
    </citation>
    <scope>NUCLEOTIDE SEQUENCE [LARGE SCALE GENOMIC DNA]</scope>
    <source>
        <strain evidence="12 13">IHBB 11108</strain>
    </source>
</reference>
<keyword evidence="8 10" id="KW-0472">Membrane</keyword>
<proteinExistence type="inferred from homology"/>
<evidence type="ECO:0000313" key="12">
    <source>
        <dbReference type="EMBL" id="AJT41032.1"/>
    </source>
</evidence>
<comment type="similarity">
    <text evidence="3 10">Belongs to the cytochrome c oxidase bacterial subunit CtaF family.</text>
</comment>
<accession>A0A0D4BX73</accession>
<comment type="subunit">
    <text evidence="10">Associates with subunits I, II and III to form cytochrome c oxidase.</text>
</comment>
<feature type="transmembrane region" description="Helical" evidence="11">
    <location>
        <begin position="105"/>
        <end position="124"/>
    </location>
</feature>
<sequence>MQLESRLFGIGAFFFVPVAVIYGFLTHWDEWVGILGILLVGGLAGMIGFYLAFTAKRVGLRPEDRTDGEIHEGAGEQGHFSPWSWWPLVLGASCATAFLGLAVGWWVVFIAAGMAVIGLVGWVFEYSRGDHAH</sequence>
<dbReference type="GO" id="GO:0022900">
    <property type="term" value="P:electron transport chain"/>
    <property type="evidence" value="ECO:0007669"/>
    <property type="project" value="InterPro"/>
</dbReference>
<comment type="function">
    <text evidence="1 10">Part of cytochrome c oxidase, its function is unknown.</text>
</comment>
<organism evidence="12 13">
    <name type="scientific">Psychromicrobium lacuslunae</name>
    <dbReference type="NCBI Taxonomy" id="1618207"/>
    <lineage>
        <taxon>Bacteria</taxon>
        <taxon>Bacillati</taxon>
        <taxon>Actinomycetota</taxon>
        <taxon>Actinomycetes</taxon>
        <taxon>Micrococcales</taxon>
        <taxon>Micrococcaceae</taxon>
        <taxon>Psychromicrobium</taxon>
    </lineage>
</organism>
<evidence type="ECO:0000256" key="2">
    <source>
        <dbReference type="ARBA" id="ARBA00004651"/>
    </source>
</evidence>
<keyword evidence="6 10" id="KW-1278">Translocase</keyword>
<protein>
    <recommendedName>
        <fullName evidence="10">Cytochrome c oxidase polypeptide 4</fullName>
        <ecNumber evidence="10">7.1.1.9</ecNumber>
    </recommendedName>
    <alternativeName>
        <fullName evidence="10">Cytochrome aa3 subunit 4</fullName>
    </alternativeName>
    <alternativeName>
        <fullName evidence="10">Cytochrome c oxidase polypeptide IV</fullName>
    </alternativeName>
</protein>
<comment type="catalytic activity">
    <reaction evidence="9 10">
        <text>4 Fe(II)-[cytochrome c] + O2 + 8 H(+)(in) = 4 Fe(III)-[cytochrome c] + 2 H2O + 4 H(+)(out)</text>
        <dbReference type="Rhea" id="RHEA:11436"/>
        <dbReference type="Rhea" id="RHEA-COMP:10350"/>
        <dbReference type="Rhea" id="RHEA-COMP:14399"/>
        <dbReference type="ChEBI" id="CHEBI:15377"/>
        <dbReference type="ChEBI" id="CHEBI:15378"/>
        <dbReference type="ChEBI" id="CHEBI:15379"/>
        <dbReference type="ChEBI" id="CHEBI:29033"/>
        <dbReference type="ChEBI" id="CHEBI:29034"/>
        <dbReference type="EC" id="7.1.1.9"/>
    </reaction>
</comment>
<dbReference type="OrthoDB" id="5244617at2"/>
<evidence type="ECO:0000256" key="1">
    <source>
        <dbReference type="ARBA" id="ARBA00002536"/>
    </source>
</evidence>
<evidence type="ECO:0000256" key="7">
    <source>
        <dbReference type="ARBA" id="ARBA00022989"/>
    </source>
</evidence>
<keyword evidence="4 10" id="KW-1003">Cell membrane</keyword>
<gene>
    <name evidence="12" type="ORF">UM93_04995</name>
</gene>
<evidence type="ECO:0000256" key="9">
    <source>
        <dbReference type="ARBA" id="ARBA00047816"/>
    </source>
</evidence>
<evidence type="ECO:0000256" key="10">
    <source>
        <dbReference type="PIRNR" id="PIRNR017385"/>
    </source>
</evidence>
<dbReference type="STRING" id="1618207.UM93_04995"/>
<dbReference type="Proteomes" id="UP000061839">
    <property type="component" value="Chromosome"/>
</dbReference>